<reference evidence="3" key="1">
    <citation type="submission" date="2016-06" db="EMBL/GenBank/DDBJ databases">
        <title>Draft Genome sequence of the fungus Inonotus baumii.</title>
        <authorList>
            <person name="Zhu H."/>
            <person name="Lin W."/>
        </authorList>
    </citation>
    <scope>NUCLEOTIDE SEQUENCE</scope>
    <source>
        <strain evidence="3">821</strain>
    </source>
</reference>
<feature type="compositionally biased region" description="Pro residues" evidence="1">
    <location>
        <begin position="108"/>
        <end position="119"/>
    </location>
</feature>
<evidence type="ECO:0000259" key="2">
    <source>
        <dbReference type="Pfam" id="PF20415"/>
    </source>
</evidence>
<evidence type="ECO:0000313" key="4">
    <source>
        <dbReference type="Proteomes" id="UP000757232"/>
    </source>
</evidence>
<keyword evidence="4" id="KW-1185">Reference proteome</keyword>
<dbReference type="EMBL" id="LNZH02000126">
    <property type="protein sequence ID" value="OCB90537.1"/>
    <property type="molecule type" value="Genomic_DNA"/>
</dbReference>
<comment type="caution">
    <text evidence="3">The sequence shown here is derived from an EMBL/GenBank/DDBJ whole genome shotgun (WGS) entry which is preliminary data.</text>
</comment>
<feature type="compositionally biased region" description="Basic residues" evidence="1">
    <location>
        <begin position="24"/>
        <end position="43"/>
    </location>
</feature>
<feature type="compositionally biased region" description="Basic and acidic residues" evidence="1">
    <location>
        <begin position="120"/>
        <end position="134"/>
    </location>
</feature>
<dbReference type="InterPro" id="IPR046522">
    <property type="entry name" value="DUF6699"/>
</dbReference>
<feature type="domain" description="DUF6699" evidence="2">
    <location>
        <begin position="293"/>
        <end position="431"/>
    </location>
</feature>
<sequence>MPTPATYAFPYNQRTPWDADLRPRAPRSRHQRAARSPAHRHQRTPWDADLRPDRYPWNPADRRHARLGRVPPSPVPSESESSGPSECSDCPSPFIPPRPSSSSGSPSPFIPPRPSPSPEPVRHSYTDEQAFDRWLRRHPGTYPPQDGRYSPYRAGNDLPVEPPVIPPRPKRRRSQSTPHSTPGGFWPHVDGLPERAPDNITWCNVQGGNLHWTPHPWVPHPFSHPNTSGAKQPYHGTDPETAETVTGGHPLPGMDPFWSPTRWVPPHSPPSYGISLDAFMVPNPRSWYAPQLLWDAAVQPPYCMQRVTSRGNIVDFGNTDFFKRTATVPGVKSLLVSLPYMRNSWGPAIIKQNTPITIGDVFKKVWDYLHTQIKAEDWKALEKTYGEDWAKRVWDAFDLRCRTSGALYDWTKSQGMRRVDFMAGNTVYWGTYMPRNIDGTWFLFMNFVPRCRPANY</sequence>
<organism evidence="3 4">
    <name type="scientific">Sanghuangporus baumii</name>
    <name type="common">Phellinus baumii</name>
    <dbReference type="NCBI Taxonomy" id="108892"/>
    <lineage>
        <taxon>Eukaryota</taxon>
        <taxon>Fungi</taxon>
        <taxon>Dikarya</taxon>
        <taxon>Basidiomycota</taxon>
        <taxon>Agaricomycotina</taxon>
        <taxon>Agaricomycetes</taxon>
        <taxon>Hymenochaetales</taxon>
        <taxon>Hymenochaetaceae</taxon>
        <taxon>Sanghuangporus</taxon>
    </lineage>
</organism>
<evidence type="ECO:0000256" key="1">
    <source>
        <dbReference type="SAM" id="MobiDB-lite"/>
    </source>
</evidence>
<feature type="compositionally biased region" description="Basic and acidic residues" evidence="1">
    <location>
        <begin position="44"/>
        <end position="54"/>
    </location>
</feature>
<name>A0A9Q5I2K2_SANBA</name>
<proteinExistence type="predicted"/>
<dbReference type="OrthoDB" id="3241567at2759"/>
<protein>
    <recommendedName>
        <fullName evidence="2">DUF6699 domain-containing protein</fullName>
    </recommendedName>
</protein>
<gene>
    <name evidence="3" type="ORF">A7U60_g2215</name>
</gene>
<accession>A0A9Q5I2K2</accession>
<dbReference type="Pfam" id="PF20415">
    <property type="entry name" value="DUF6699"/>
    <property type="match status" value="1"/>
</dbReference>
<feature type="compositionally biased region" description="Low complexity" evidence="1">
    <location>
        <begin position="76"/>
        <end position="92"/>
    </location>
</feature>
<dbReference type="Proteomes" id="UP000757232">
    <property type="component" value="Unassembled WGS sequence"/>
</dbReference>
<evidence type="ECO:0000313" key="3">
    <source>
        <dbReference type="EMBL" id="OCB90537.1"/>
    </source>
</evidence>
<dbReference type="AlphaFoldDB" id="A0A9Q5I2K2"/>
<feature type="region of interest" description="Disordered" evidence="1">
    <location>
        <begin position="1"/>
        <end position="189"/>
    </location>
</feature>